<evidence type="ECO:0000313" key="1">
    <source>
        <dbReference type="EMBL" id="KAA9021598.1"/>
    </source>
</evidence>
<dbReference type="EMBL" id="VYKL01000026">
    <property type="protein sequence ID" value="KAA9021598.1"/>
    <property type="molecule type" value="Genomic_DNA"/>
</dbReference>
<keyword evidence="2" id="KW-1185">Reference proteome</keyword>
<protein>
    <submittedName>
        <fullName evidence="1">DUF3050 domain-containing protein</fullName>
    </submittedName>
</protein>
<dbReference type="Proteomes" id="UP000326671">
    <property type="component" value="Unassembled WGS sequence"/>
</dbReference>
<dbReference type="Pfam" id="PF11251">
    <property type="entry name" value="DUF3050"/>
    <property type="match status" value="1"/>
</dbReference>
<name>A0A5J5HP43_9BACI</name>
<gene>
    <name evidence="1" type="ORF">F4V44_16545</name>
</gene>
<proteinExistence type="predicted"/>
<dbReference type="SMART" id="SM01236">
    <property type="entry name" value="Haem_oxygenase_2"/>
    <property type="match status" value="1"/>
</dbReference>
<sequence>MNLEQLESVRATLLQHPIYREITSPERVRVFMKHHVFAVWDFMSLLKRLQRSVTSVDVPWFPYEKPLFSRLINEIVVAEESDIDGKGGYTSHFALYLEAMEECGADAEIFHSFLLPLKEGKDYQTVLAENDRLPESIKQFVSFNLDVATNGELYEVAAAFFYGREGLIPEMFKPLVDSLQHTGASSERLVFYLNRHIEVDEDHHGPLAEKLLLELCEGNPEKLNRANEIGKKCLEVRSKLWDGVLKEIKERKL</sequence>
<dbReference type="RefSeq" id="WP_150441126.1">
    <property type="nucleotide sequence ID" value="NZ_VYKL01000026.1"/>
</dbReference>
<dbReference type="InterPro" id="IPR016084">
    <property type="entry name" value="Haem_Oase-like_multi-hlx"/>
</dbReference>
<dbReference type="Gene3D" id="1.20.910.10">
    <property type="entry name" value="Heme oxygenase-like"/>
    <property type="match status" value="1"/>
</dbReference>
<dbReference type="AlphaFoldDB" id="A0A5J5HP43"/>
<dbReference type="OrthoDB" id="9791270at2"/>
<dbReference type="SUPFAM" id="SSF48613">
    <property type="entry name" value="Heme oxygenase-like"/>
    <property type="match status" value="1"/>
</dbReference>
<comment type="caution">
    <text evidence="1">The sequence shown here is derived from an EMBL/GenBank/DDBJ whole genome shotgun (WGS) entry which is preliminary data.</text>
</comment>
<evidence type="ECO:0000313" key="2">
    <source>
        <dbReference type="Proteomes" id="UP000326671"/>
    </source>
</evidence>
<reference evidence="1 2" key="1">
    <citation type="submission" date="2019-09" db="EMBL/GenBank/DDBJ databases">
        <title>Whole genome sequences of isolates from the Mars Exploration Rovers.</title>
        <authorList>
            <person name="Seuylemezian A."/>
            <person name="Vaishampayan P."/>
        </authorList>
    </citation>
    <scope>NUCLEOTIDE SEQUENCE [LARGE SCALE GENOMIC DNA]</scope>
    <source>
        <strain evidence="1 2">MER_TA_151</strain>
    </source>
</reference>
<organism evidence="1 2">
    <name type="scientific">Niallia endozanthoxylica</name>
    <dbReference type="NCBI Taxonomy" id="2036016"/>
    <lineage>
        <taxon>Bacteria</taxon>
        <taxon>Bacillati</taxon>
        <taxon>Bacillota</taxon>
        <taxon>Bacilli</taxon>
        <taxon>Bacillales</taxon>
        <taxon>Bacillaceae</taxon>
        <taxon>Niallia</taxon>
    </lineage>
</organism>
<dbReference type="InterPro" id="IPR024423">
    <property type="entry name" value="DUF3050"/>
</dbReference>
<accession>A0A5J5HP43</accession>